<reference evidence="8 9" key="1">
    <citation type="journal article" date="2024" name="Science">
        <title>Giant polyketide synthase enzymes in the biosynthesis of giant marine polyether toxins.</title>
        <authorList>
            <person name="Fallon T.R."/>
            <person name="Shende V.V."/>
            <person name="Wierzbicki I.H."/>
            <person name="Pendleton A.L."/>
            <person name="Watervoot N.F."/>
            <person name="Auber R.P."/>
            <person name="Gonzalez D.J."/>
            <person name="Wisecaver J.H."/>
            <person name="Moore B.S."/>
        </authorList>
    </citation>
    <scope>NUCLEOTIDE SEQUENCE [LARGE SCALE GENOMIC DNA]</scope>
    <source>
        <strain evidence="8 9">12B1</strain>
    </source>
</reference>
<feature type="region of interest" description="Disordered" evidence="5">
    <location>
        <begin position="29"/>
        <end position="141"/>
    </location>
</feature>
<dbReference type="PANTHER" id="PTHR13720">
    <property type="entry name" value="WD-40 REPEAT PROTEIN"/>
    <property type="match status" value="1"/>
</dbReference>
<feature type="compositionally biased region" description="Low complexity" evidence="5">
    <location>
        <begin position="45"/>
        <end position="56"/>
    </location>
</feature>
<feature type="domain" description="EML-like second beta-propeller" evidence="7">
    <location>
        <begin position="600"/>
        <end position="890"/>
    </location>
</feature>
<comment type="caution">
    <text evidence="8">The sequence shown here is derived from an EMBL/GenBank/DDBJ whole genome shotgun (WGS) entry which is preliminary data.</text>
</comment>
<dbReference type="Pfam" id="PF23414">
    <property type="entry name" value="Beta-prop_EML_2"/>
    <property type="match status" value="1"/>
</dbReference>
<dbReference type="InterPro" id="IPR005108">
    <property type="entry name" value="HELP"/>
</dbReference>
<keyword evidence="4" id="KW-0175">Coiled coil</keyword>
<keyword evidence="1 3" id="KW-0853">WD repeat</keyword>
<dbReference type="PANTHER" id="PTHR13720:SF33">
    <property type="entry name" value="HELP DOMAIN-CONTAINING PROTEIN"/>
    <property type="match status" value="1"/>
</dbReference>
<feature type="repeat" description="WD" evidence="3">
    <location>
        <begin position="856"/>
        <end position="897"/>
    </location>
</feature>
<evidence type="ECO:0000256" key="1">
    <source>
        <dbReference type="ARBA" id="ARBA00022574"/>
    </source>
</evidence>
<keyword evidence="2" id="KW-0677">Repeat</keyword>
<dbReference type="InterPro" id="IPR015943">
    <property type="entry name" value="WD40/YVTN_repeat-like_dom_sf"/>
</dbReference>
<dbReference type="Pfam" id="PF03451">
    <property type="entry name" value="HELP"/>
    <property type="match status" value="1"/>
</dbReference>
<dbReference type="InterPro" id="IPR050630">
    <property type="entry name" value="WD_repeat_EMAP"/>
</dbReference>
<dbReference type="Gene3D" id="2.130.10.10">
    <property type="entry name" value="YVTN repeat-like/Quinoprotein amine dehydrogenase"/>
    <property type="match status" value="2"/>
</dbReference>
<evidence type="ECO:0000256" key="3">
    <source>
        <dbReference type="PROSITE-ProRule" id="PRU00221"/>
    </source>
</evidence>
<dbReference type="SUPFAM" id="SSF50978">
    <property type="entry name" value="WD40 repeat-like"/>
    <property type="match status" value="3"/>
</dbReference>
<dbReference type="InterPro" id="IPR001680">
    <property type="entry name" value="WD40_rpt"/>
</dbReference>
<evidence type="ECO:0000313" key="8">
    <source>
        <dbReference type="EMBL" id="KAL1523351.1"/>
    </source>
</evidence>
<feature type="coiled-coil region" evidence="4">
    <location>
        <begin position="1"/>
        <end position="28"/>
    </location>
</feature>
<sequence>MADLKAQLRERDEKIEALTRQVEQLTAALSAMPPAPRGGPMLGRTPTLAASTPATANSIGRPQSAQARTARANSPGRIKMPPSPGRSTITPRSGSPLRRNASGQPAFFHASQRGGPLTEPLPQRGLSQAERENPYENLRGPSLLNRTKFGAKKSDWERFKTDGAFEYVNAFDDDNPFNDPIKYWPFKGWAFPPKDYIGPDDPRETDDLSTIRTGPGNALRLTFAYGYRGRLSRQNLFYNADGRIVYHTAAMGVVYDKETHEQHFFYGHDDDVTALDLHPDKVKVVTGQMGKDPKVLVWSSRPDSSGTLQQLCQISGDHKRAIVGVSFSSTGHYIATMGKDNFRSIAIYKWAKGGAKLDDMRVAIDKGHNDDVFQVSYNPVTDHVVAVGKKFIRFFGLKEGVEEPNSDSRDAKLSKHESNLWAKKGVFGKKGVLQDIMSVAFGSDGVTYVGTADGHIYRFAEQSMDLAVKAHGGLSTKDGKVTALWYNQATDILISSGDDGLLHQWQPQKWGSGGSPSPIKTIDMNKWVSPGLRGPPIKIDDPAGKEDLNTKCGSPAAAHSIHGDNEGRVLLGTVCNEIYEVDFGSNEPPMCYMQGHYDELWGLATHPSKLEFCTASEDFTLRVWDLSTRTMKAMAKLLGPGRCASYSPDGQLIAVGLGSGGKTKGRASQYDGKWLVLESEDLNQVASPPQVRAQRISDIKFSPDGQWVAVGCGDNFIDIYSVSGRTFEHKSVLRGHSSFIRAIDWSVDSTALQSCCGAHELLYWKLFQEDTGKFRPHQEKTSSSMKDVEWHTFSCIFGWPLRGIWPEDSDGTDVNACARSHSAQRDQGLLATADDFGKVKLFRWPCIVPRAQHRPYGGHSSHVTNVSFTHQDKWLISTGGQDRTVFQWQVVSARGAS</sequence>
<dbReference type="Proteomes" id="UP001515480">
    <property type="component" value="Unassembled WGS sequence"/>
</dbReference>
<feature type="compositionally biased region" description="Polar residues" evidence="5">
    <location>
        <begin position="57"/>
        <end position="67"/>
    </location>
</feature>
<name>A0AB34JRJ7_PRYPA</name>
<keyword evidence="9" id="KW-1185">Reference proteome</keyword>
<dbReference type="FunFam" id="2.130.10.10:FF:000320">
    <property type="entry name" value="echinoderm microtubule-associated protein-like 6"/>
    <property type="match status" value="1"/>
</dbReference>
<protein>
    <recommendedName>
        <fullName evidence="10">HELP domain-containing protein</fullName>
    </recommendedName>
</protein>
<dbReference type="InterPro" id="IPR036322">
    <property type="entry name" value="WD40_repeat_dom_sf"/>
</dbReference>
<evidence type="ECO:0000256" key="4">
    <source>
        <dbReference type="SAM" id="Coils"/>
    </source>
</evidence>
<dbReference type="SMART" id="SM00320">
    <property type="entry name" value="WD40"/>
    <property type="match status" value="9"/>
</dbReference>
<dbReference type="Pfam" id="PF23409">
    <property type="entry name" value="Beta-prop_EML"/>
    <property type="match status" value="1"/>
</dbReference>
<gene>
    <name evidence="8" type="ORF">AB1Y20_018296</name>
</gene>
<evidence type="ECO:0000256" key="5">
    <source>
        <dbReference type="SAM" id="MobiDB-lite"/>
    </source>
</evidence>
<organism evidence="8 9">
    <name type="scientific">Prymnesium parvum</name>
    <name type="common">Toxic golden alga</name>
    <dbReference type="NCBI Taxonomy" id="97485"/>
    <lineage>
        <taxon>Eukaryota</taxon>
        <taxon>Haptista</taxon>
        <taxon>Haptophyta</taxon>
        <taxon>Prymnesiophyceae</taxon>
        <taxon>Prymnesiales</taxon>
        <taxon>Prymnesiaceae</taxon>
        <taxon>Prymnesium</taxon>
    </lineage>
</organism>
<dbReference type="InterPro" id="IPR055439">
    <property type="entry name" value="Beta-prop_EML_1st"/>
</dbReference>
<dbReference type="PROSITE" id="PS50082">
    <property type="entry name" value="WD_REPEATS_2"/>
    <property type="match status" value="2"/>
</dbReference>
<evidence type="ECO:0000256" key="2">
    <source>
        <dbReference type="ARBA" id="ARBA00022737"/>
    </source>
</evidence>
<dbReference type="InterPro" id="IPR055442">
    <property type="entry name" value="Beta-prop_EML-like_2nd"/>
</dbReference>
<proteinExistence type="predicted"/>
<accession>A0AB34JRJ7</accession>
<evidence type="ECO:0008006" key="10">
    <source>
        <dbReference type="Google" id="ProtNLM"/>
    </source>
</evidence>
<evidence type="ECO:0000259" key="6">
    <source>
        <dbReference type="Pfam" id="PF23409"/>
    </source>
</evidence>
<dbReference type="PROSITE" id="PS50294">
    <property type="entry name" value="WD_REPEATS_REGION"/>
    <property type="match status" value="2"/>
</dbReference>
<evidence type="ECO:0000259" key="7">
    <source>
        <dbReference type="Pfam" id="PF23414"/>
    </source>
</evidence>
<evidence type="ECO:0000313" key="9">
    <source>
        <dbReference type="Proteomes" id="UP001515480"/>
    </source>
</evidence>
<feature type="repeat" description="WD" evidence="3">
    <location>
        <begin position="593"/>
        <end position="634"/>
    </location>
</feature>
<dbReference type="GO" id="GO:0008017">
    <property type="term" value="F:microtubule binding"/>
    <property type="evidence" value="ECO:0007669"/>
    <property type="project" value="TreeGrafter"/>
</dbReference>
<dbReference type="AlphaFoldDB" id="A0AB34JRJ7"/>
<feature type="domain" description="EML-like first beta-propeller" evidence="6">
    <location>
        <begin position="262"/>
        <end position="507"/>
    </location>
</feature>
<dbReference type="EMBL" id="JBGBPQ010000006">
    <property type="protein sequence ID" value="KAL1523351.1"/>
    <property type="molecule type" value="Genomic_DNA"/>
</dbReference>